<comment type="subcellular location">
    <subcellularLocation>
        <location evidence="1">Cell membrane</location>
        <topology evidence="1">Single-pass type II membrane protein</topology>
    </subcellularLocation>
</comment>
<dbReference type="Proteomes" id="UP000694547">
    <property type="component" value="Chromosome 3"/>
</dbReference>
<evidence type="ECO:0000256" key="5">
    <source>
        <dbReference type="ARBA" id="ARBA00023136"/>
    </source>
</evidence>
<keyword evidence="3" id="KW-0735">Signal-anchor</keyword>
<dbReference type="GeneTree" id="ENSGT00940000164228"/>
<accession>A0A6I9MQC0</accession>
<evidence type="ECO:0000256" key="1">
    <source>
        <dbReference type="ARBA" id="ARBA00004401"/>
    </source>
</evidence>
<dbReference type="InterPro" id="IPR050919">
    <property type="entry name" value="NKG2/CD94_NK_receptors"/>
</dbReference>
<dbReference type="PANTHER" id="PTHR22800">
    <property type="entry name" value="C-TYPE LECTIN PROTEINS"/>
    <property type="match status" value="1"/>
</dbReference>
<dbReference type="Pfam" id="PF00059">
    <property type="entry name" value="Lectin_C"/>
    <property type="match status" value="1"/>
</dbReference>
<dbReference type="SMART" id="SM00034">
    <property type="entry name" value="CLECT"/>
    <property type="match status" value="1"/>
</dbReference>
<keyword evidence="4 6" id="KW-1133">Transmembrane helix</keyword>
<dbReference type="SUPFAM" id="SSF56436">
    <property type="entry name" value="C-type lectin-like"/>
    <property type="match status" value="1"/>
</dbReference>
<dbReference type="Gene3D" id="3.10.100.10">
    <property type="entry name" value="Mannose-Binding Protein A, subunit A"/>
    <property type="match status" value="1"/>
</dbReference>
<protein>
    <submittedName>
        <fullName evidence="8">Killer cell lectin-like receptor family I member 2</fullName>
    </submittedName>
</protein>
<keyword evidence="9" id="KW-1185">Reference proteome</keyword>
<gene>
    <name evidence="8" type="primary">LOC102921629</name>
</gene>
<evidence type="ECO:0000256" key="4">
    <source>
        <dbReference type="ARBA" id="ARBA00022989"/>
    </source>
</evidence>
<evidence type="ECO:0000259" key="7">
    <source>
        <dbReference type="SMART" id="SM00034"/>
    </source>
</evidence>
<proteinExistence type="predicted"/>
<evidence type="ECO:0000313" key="8">
    <source>
        <dbReference type="Ensembl" id="ENSPEMP00000003721.2"/>
    </source>
</evidence>
<reference evidence="8" key="3">
    <citation type="submission" date="2025-09" db="UniProtKB">
        <authorList>
            <consortium name="Ensembl"/>
        </authorList>
    </citation>
    <scope>IDENTIFICATION</scope>
</reference>
<feature type="transmembrane region" description="Helical" evidence="6">
    <location>
        <begin position="80"/>
        <end position="104"/>
    </location>
</feature>
<dbReference type="OrthoDB" id="7357196at2759"/>
<dbReference type="AlphaFoldDB" id="A0A6I9MQC0"/>
<sequence length="240" mass="27686">MPKKKQSEHGINKQETTYIGTDLSTSQEKQRLSKTLQISAMWREKQTKQELKVHRAPYPQHRRGSVQGHRTDPLLTTWRMLTFILGTSCIILVTKVGFLIPNLFSRGEKQCRESSFLALLCPKNDDGSCDLCSHDWIAFGNNFYHHHSFYGIKSWVHSQSACEELNSHLLEIDSKAELENILLFQFDGWILLKKENATKIEQTRINDSEKNQSCHYLKGTQIFSADCSSKKPFTCEFNTL</sequence>
<dbReference type="PANTHER" id="PTHR22800:SF237">
    <property type="entry name" value="KILLER CELL LECTIN-LIKE RECEPTOR SUBFAMILY I MEMBER 2"/>
    <property type="match status" value="1"/>
</dbReference>
<feature type="domain" description="C-type lectin" evidence="7">
    <location>
        <begin position="132"/>
        <end position="236"/>
    </location>
</feature>
<reference evidence="8 9" key="1">
    <citation type="submission" date="2018-10" db="EMBL/GenBank/DDBJ databases">
        <title>Improved assembly of the deer mouse Peromyscus maniculatus genome.</title>
        <authorList>
            <person name="Lassance J.-M."/>
            <person name="Hoekstra H.E."/>
        </authorList>
    </citation>
    <scope>NUCLEOTIDE SEQUENCE [LARGE SCALE GENOMIC DNA]</scope>
</reference>
<name>A0A6I9MQC0_PERMB</name>
<dbReference type="RefSeq" id="XP_006998521.1">
    <property type="nucleotide sequence ID" value="XM_006998459.2"/>
</dbReference>
<reference evidence="8" key="2">
    <citation type="submission" date="2025-08" db="UniProtKB">
        <authorList>
            <consortium name="Ensembl"/>
        </authorList>
    </citation>
    <scope>IDENTIFICATION</scope>
</reference>
<dbReference type="GO" id="GO:0005886">
    <property type="term" value="C:plasma membrane"/>
    <property type="evidence" value="ECO:0007669"/>
    <property type="project" value="UniProtKB-SubCell"/>
</dbReference>
<dbReference type="GO" id="GO:0045954">
    <property type="term" value="P:positive regulation of natural killer cell mediated cytotoxicity"/>
    <property type="evidence" value="ECO:0007669"/>
    <property type="project" value="TreeGrafter"/>
</dbReference>
<evidence type="ECO:0000256" key="2">
    <source>
        <dbReference type="ARBA" id="ARBA00022692"/>
    </source>
</evidence>
<dbReference type="Ensembl" id="ENSPEMT00000006567.2">
    <property type="protein sequence ID" value="ENSPEMP00000003721.2"/>
    <property type="gene ID" value="ENSPEMG00000005466.2"/>
</dbReference>
<dbReference type="InterPro" id="IPR016187">
    <property type="entry name" value="CTDL_fold"/>
</dbReference>
<evidence type="ECO:0000313" key="9">
    <source>
        <dbReference type="Proteomes" id="UP000694547"/>
    </source>
</evidence>
<dbReference type="GO" id="GO:0002223">
    <property type="term" value="P:stimulatory C-type lectin receptor signaling pathway"/>
    <property type="evidence" value="ECO:0007669"/>
    <property type="project" value="TreeGrafter"/>
</dbReference>
<dbReference type="InterPro" id="IPR016186">
    <property type="entry name" value="C-type_lectin-like/link_sf"/>
</dbReference>
<dbReference type="InterPro" id="IPR001304">
    <property type="entry name" value="C-type_lectin-like"/>
</dbReference>
<evidence type="ECO:0000256" key="6">
    <source>
        <dbReference type="SAM" id="Phobius"/>
    </source>
</evidence>
<dbReference type="GeneID" id="102921629"/>
<keyword evidence="5 6" id="KW-0472">Membrane</keyword>
<evidence type="ECO:0000256" key="3">
    <source>
        <dbReference type="ARBA" id="ARBA00022968"/>
    </source>
</evidence>
<organism evidence="8 9">
    <name type="scientific">Peromyscus maniculatus bairdii</name>
    <name type="common">Prairie deer mouse</name>
    <dbReference type="NCBI Taxonomy" id="230844"/>
    <lineage>
        <taxon>Eukaryota</taxon>
        <taxon>Metazoa</taxon>
        <taxon>Chordata</taxon>
        <taxon>Craniata</taxon>
        <taxon>Vertebrata</taxon>
        <taxon>Euteleostomi</taxon>
        <taxon>Mammalia</taxon>
        <taxon>Eutheria</taxon>
        <taxon>Euarchontoglires</taxon>
        <taxon>Glires</taxon>
        <taxon>Rodentia</taxon>
        <taxon>Myomorpha</taxon>
        <taxon>Muroidea</taxon>
        <taxon>Cricetidae</taxon>
        <taxon>Neotominae</taxon>
        <taxon>Peromyscus</taxon>
    </lineage>
</organism>
<keyword evidence="2 6" id="KW-0812">Transmembrane</keyword>